<dbReference type="PANTHER" id="PTHR11680">
    <property type="entry name" value="SERINE HYDROXYMETHYLTRANSFERASE"/>
    <property type="match status" value="1"/>
</dbReference>
<dbReference type="PIRSF" id="PIRSF000412">
    <property type="entry name" value="SHMT"/>
    <property type="match status" value="1"/>
</dbReference>
<dbReference type="InterPro" id="IPR001085">
    <property type="entry name" value="Ser_HO-MeTrfase"/>
</dbReference>
<dbReference type="InterPro" id="IPR039429">
    <property type="entry name" value="SHMT-like_dom"/>
</dbReference>
<organism evidence="5 6">
    <name type="scientific">Streptomyces lycii</name>
    <dbReference type="NCBI Taxonomy" id="2654337"/>
    <lineage>
        <taxon>Bacteria</taxon>
        <taxon>Bacillati</taxon>
        <taxon>Actinomycetota</taxon>
        <taxon>Actinomycetes</taxon>
        <taxon>Kitasatosporales</taxon>
        <taxon>Streptomycetaceae</taxon>
        <taxon>Streptomyces</taxon>
    </lineage>
</organism>
<comment type="caution">
    <text evidence="5">The sequence shown here is derived from an EMBL/GenBank/DDBJ whole genome shotgun (WGS) entry which is preliminary data.</text>
</comment>
<accession>A0ABQ7FKN3</accession>
<comment type="cofactor">
    <cofactor evidence="1">
        <name>pyridoxal 5'-phosphate</name>
        <dbReference type="ChEBI" id="CHEBI:597326"/>
    </cofactor>
</comment>
<dbReference type="InterPro" id="IPR015422">
    <property type="entry name" value="PyrdxlP-dep_Trfase_small"/>
</dbReference>
<dbReference type="InterPro" id="IPR049943">
    <property type="entry name" value="Ser_HO-MeTrfase-like"/>
</dbReference>
<reference evidence="5 6" key="1">
    <citation type="submission" date="2019-10" db="EMBL/GenBank/DDBJ databases">
        <title>Streptomyces tenebrisbrunneis sp.nov., an endogenous actinomycete isolated from of Lycium ruthenicum.</title>
        <authorList>
            <person name="Ma L."/>
        </authorList>
    </citation>
    <scope>NUCLEOTIDE SEQUENCE [LARGE SCALE GENOMIC DNA]</scope>
    <source>
        <strain evidence="5 6">TRM 66187</strain>
    </source>
</reference>
<dbReference type="GO" id="GO:0004372">
    <property type="term" value="F:glycine hydroxymethyltransferase activity"/>
    <property type="evidence" value="ECO:0007669"/>
    <property type="project" value="UniProtKB-EC"/>
</dbReference>
<dbReference type="Proteomes" id="UP000621266">
    <property type="component" value="Unassembled WGS sequence"/>
</dbReference>
<comment type="similarity">
    <text evidence="2">Belongs to the SHMT family.</text>
</comment>
<dbReference type="InterPro" id="IPR015421">
    <property type="entry name" value="PyrdxlP-dep_Trfase_major"/>
</dbReference>
<evidence type="ECO:0000256" key="3">
    <source>
        <dbReference type="ARBA" id="ARBA00022898"/>
    </source>
</evidence>
<feature type="domain" description="Serine hydroxymethyltransferase-like" evidence="4">
    <location>
        <begin position="2"/>
        <end position="376"/>
    </location>
</feature>
<dbReference type="Gene3D" id="3.90.1150.10">
    <property type="entry name" value="Aspartate Aminotransferase, domain 1"/>
    <property type="match status" value="1"/>
</dbReference>
<dbReference type="PANTHER" id="PTHR11680:SF35">
    <property type="entry name" value="SERINE HYDROXYMETHYLTRANSFERASE 1"/>
    <property type="match status" value="1"/>
</dbReference>
<dbReference type="RefSeq" id="WP_156205552.1">
    <property type="nucleotide sequence ID" value="NZ_WHPN01000208.1"/>
</dbReference>
<dbReference type="CDD" id="cd00378">
    <property type="entry name" value="SHMT"/>
    <property type="match status" value="1"/>
</dbReference>
<gene>
    <name evidence="5" type="ORF">GCU69_08690</name>
</gene>
<keyword evidence="5" id="KW-0808">Transferase</keyword>
<dbReference type="Pfam" id="PF00464">
    <property type="entry name" value="SHMT"/>
    <property type="match status" value="1"/>
</dbReference>
<dbReference type="EC" id="2.1.2.1" evidence="5"/>
<keyword evidence="3" id="KW-0663">Pyridoxal phosphate</keyword>
<dbReference type="EMBL" id="WHPN01000208">
    <property type="protein sequence ID" value="KAF4409512.1"/>
    <property type="molecule type" value="Genomic_DNA"/>
</dbReference>
<keyword evidence="6" id="KW-1185">Reference proteome</keyword>
<sequence length="427" mass="45768">MRDTEIERLLRREDEHYLNVIDLIAASNAPVADVRDNRDWGVAQFRSAEGHVGRKPYAGTGNFDAIERLTALRARTLFGAEHANVQPVSGSLANLAAYRALMRPGDTLLSMSMASGGHLSHGHRKHLVTDLFRVVHYDVDTESGLLRYDEIREIAERERPKVLVAGYSAYPRAVDFALFAKIAQEVGARLVADISHIAGLVAAGLHDNPCDQPGTVVTTSVEKTLRGTRGGIVLCSEELRPAVDSAVFPGLQSSVGLAGLISLAETLYDAATPEFRAYQQRVVGNARALAGHLLDGGLDLVSGGTDTHLLVIDLTRTGLSGQEAERRLQDLGILSNRNLLPGDPRPPFQASGLRLGTPTVTSRGFDADDIRELAGIVLEAVLAERWDSAPAALRARTTALRDKPRADDALADLAPLAAAAPAVADAR</sequence>
<protein>
    <submittedName>
        <fullName evidence="5">Serine hydroxymethyltransferase</fullName>
        <ecNumber evidence="5">2.1.2.1</ecNumber>
    </submittedName>
</protein>
<proteinExistence type="inferred from homology"/>
<dbReference type="NCBIfam" id="NF000586">
    <property type="entry name" value="PRK00011.1"/>
    <property type="match status" value="1"/>
</dbReference>
<evidence type="ECO:0000259" key="4">
    <source>
        <dbReference type="Pfam" id="PF00464"/>
    </source>
</evidence>
<dbReference type="SUPFAM" id="SSF53383">
    <property type="entry name" value="PLP-dependent transferases"/>
    <property type="match status" value="1"/>
</dbReference>
<name>A0ABQ7FKN3_9ACTN</name>
<evidence type="ECO:0000256" key="2">
    <source>
        <dbReference type="ARBA" id="ARBA00006376"/>
    </source>
</evidence>
<evidence type="ECO:0000313" key="5">
    <source>
        <dbReference type="EMBL" id="KAF4409512.1"/>
    </source>
</evidence>
<dbReference type="InterPro" id="IPR015424">
    <property type="entry name" value="PyrdxlP-dep_Trfase"/>
</dbReference>
<evidence type="ECO:0000313" key="6">
    <source>
        <dbReference type="Proteomes" id="UP000621266"/>
    </source>
</evidence>
<dbReference type="Gene3D" id="3.40.640.10">
    <property type="entry name" value="Type I PLP-dependent aspartate aminotransferase-like (Major domain)"/>
    <property type="match status" value="1"/>
</dbReference>
<evidence type="ECO:0000256" key="1">
    <source>
        <dbReference type="ARBA" id="ARBA00001933"/>
    </source>
</evidence>